<feature type="transmembrane region" description="Helical" evidence="1">
    <location>
        <begin position="12"/>
        <end position="30"/>
    </location>
</feature>
<keyword evidence="1" id="KW-0472">Membrane</keyword>
<comment type="caution">
    <text evidence="2">The sequence shown here is derived from an EMBL/GenBank/DDBJ whole genome shotgun (WGS) entry which is preliminary data.</text>
</comment>
<evidence type="ECO:0000313" key="2">
    <source>
        <dbReference type="EMBL" id="KKN51422.1"/>
    </source>
</evidence>
<accession>A0A0F9RNM6</accession>
<reference evidence="2" key="1">
    <citation type="journal article" date="2015" name="Nature">
        <title>Complex archaea that bridge the gap between prokaryotes and eukaryotes.</title>
        <authorList>
            <person name="Spang A."/>
            <person name="Saw J.H."/>
            <person name="Jorgensen S.L."/>
            <person name="Zaremba-Niedzwiedzka K."/>
            <person name="Martijn J."/>
            <person name="Lind A.E."/>
            <person name="van Eijk R."/>
            <person name="Schleper C."/>
            <person name="Guy L."/>
            <person name="Ettema T.J."/>
        </authorList>
    </citation>
    <scope>NUCLEOTIDE SEQUENCE</scope>
</reference>
<dbReference type="AlphaFoldDB" id="A0A0F9RNM6"/>
<keyword evidence="1" id="KW-1133">Transmembrane helix</keyword>
<gene>
    <name evidence="2" type="ORF">LCGC14_0622380</name>
</gene>
<sequence length="107" mass="11039">MKKQAVDLTDLAIGIIVLGIVVTIGATILLNVRDTNYVLAAGCNDTSGNHTTCDSAWQLADSAASGIAEYGNWFDIIVIVGVAAVILSLIFMAFGRAGSGTSGDTVY</sequence>
<keyword evidence="1" id="KW-0812">Transmembrane</keyword>
<name>A0A0F9RNM6_9ZZZZ</name>
<organism evidence="2">
    <name type="scientific">marine sediment metagenome</name>
    <dbReference type="NCBI Taxonomy" id="412755"/>
    <lineage>
        <taxon>unclassified sequences</taxon>
        <taxon>metagenomes</taxon>
        <taxon>ecological metagenomes</taxon>
    </lineage>
</organism>
<feature type="transmembrane region" description="Helical" evidence="1">
    <location>
        <begin position="73"/>
        <end position="94"/>
    </location>
</feature>
<dbReference type="EMBL" id="LAZR01001063">
    <property type="protein sequence ID" value="KKN51422.1"/>
    <property type="molecule type" value="Genomic_DNA"/>
</dbReference>
<proteinExistence type="predicted"/>
<protein>
    <submittedName>
        <fullName evidence="2">Uncharacterized protein</fullName>
    </submittedName>
</protein>
<evidence type="ECO:0000256" key="1">
    <source>
        <dbReference type="SAM" id="Phobius"/>
    </source>
</evidence>